<dbReference type="NCBIfam" id="TIGR01856">
    <property type="entry name" value="hisJ_fam"/>
    <property type="match status" value="1"/>
</dbReference>
<gene>
    <name evidence="10" type="primary">hisK</name>
    <name evidence="10" type="ORF">NEOCIP111885_01912</name>
</gene>
<dbReference type="CDD" id="cd12110">
    <property type="entry name" value="PHP_HisPPase_Hisj_like"/>
    <property type="match status" value="1"/>
</dbReference>
<evidence type="ECO:0000256" key="2">
    <source>
        <dbReference type="ARBA" id="ARBA00009152"/>
    </source>
</evidence>
<reference evidence="10" key="1">
    <citation type="submission" date="2021-10" db="EMBL/GenBank/DDBJ databases">
        <authorList>
            <person name="Criscuolo A."/>
        </authorList>
    </citation>
    <scope>NUCLEOTIDE SEQUENCE</scope>
    <source>
        <strain evidence="10">CIP111885</strain>
    </source>
</reference>
<dbReference type="EMBL" id="CAKJTG010000009">
    <property type="protein sequence ID" value="CAG9608220.1"/>
    <property type="molecule type" value="Genomic_DNA"/>
</dbReference>
<dbReference type="InterPro" id="IPR010140">
    <property type="entry name" value="Histidinol_P_phosphatase_HisJ"/>
</dbReference>
<dbReference type="Gene3D" id="3.20.20.140">
    <property type="entry name" value="Metal-dependent hydrolases"/>
    <property type="match status" value="1"/>
</dbReference>
<comment type="similarity">
    <text evidence="2 8">Belongs to the PHP hydrolase family. HisK subfamily.</text>
</comment>
<evidence type="ECO:0000256" key="7">
    <source>
        <dbReference type="ARBA" id="ARBA00049158"/>
    </source>
</evidence>
<evidence type="ECO:0000259" key="9">
    <source>
        <dbReference type="Pfam" id="PF02811"/>
    </source>
</evidence>
<protein>
    <recommendedName>
        <fullName evidence="3 8">Histidinol-phosphatase</fullName>
        <shortName evidence="8">HolPase</shortName>
        <ecNumber evidence="3 8">3.1.3.15</ecNumber>
    </recommendedName>
</protein>
<organism evidence="10 11">
    <name type="scientific">Pseudoneobacillus rhizosphaerae</name>
    <dbReference type="NCBI Taxonomy" id="2880968"/>
    <lineage>
        <taxon>Bacteria</taxon>
        <taxon>Bacillati</taxon>
        <taxon>Bacillota</taxon>
        <taxon>Bacilli</taxon>
        <taxon>Bacillales</taxon>
        <taxon>Bacillaceae</taxon>
        <taxon>Pseudoneobacillus</taxon>
    </lineage>
</organism>
<evidence type="ECO:0000256" key="8">
    <source>
        <dbReference type="RuleBase" id="RU366003"/>
    </source>
</evidence>
<keyword evidence="11" id="KW-1185">Reference proteome</keyword>
<comment type="catalytic activity">
    <reaction evidence="7 8">
        <text>L-histidinol phosphate + H2O = L-histidinol + phosphate</text>
        <dbReference type="Rhea" id="RHEA:14465"/>
        <dbReference type="ChEBI" id="CHEBI:15377"/>
        <dbReference type="ChEBI" id="CHEBI:43474"/>
        <dbReference type="ChEBI" id="CHEBI:57699"/>
        <dbReference type="ChEBI" id="CHEBI:57980"/>
        <dbReference type="EC" id="3.1.3.15"/>
    </reaction>
</comment>
<dbReference type="PANTHER" id="PTHR21039">
    <property type="entry name" value="HISTIDINOL PHOSPHATASE-RELATED"/>
    <property type="match status" value="1"/>
</dbReference>
<dbReference type="PANTHER" id="PTHR21039:SF0">
    <property type="entry name" value="HISTIDINOL-PHOSPHATASE"/>
    <property type="match status" value="1"/>
</dbReference>
<dbReference type="GO" id="GO:0004401">
    <property type="term" value="F:histidinol-phosphatase activity"/>
    <property type="evidence" value="ECO:0007669"/>
    <property type="project" value="UniProtKB-UniRule"/>
</dbReference>
<proteinExistence type="inferred from homology"/>
<keyword evidence="5 8" id="KW-0378">Hydrolase</keyword>
<dbReference type="SUPFAM" id="SSF89550">
    <property type="entry name" value="PHP domain-like"/>
    <property type="match status" value="1"/>
</dbReference>
<sequence>MIKKDGHIHSPFCPHGTKDKMVNYVEEAIKLGFDEISFTEHAPLPNGFVDTTPTEDSAMRMVELKEYLIEVEKLKIDYKKKIKVNVGLEIDFIEGFEEETKCFLNEYGPKLDDSILSVHFLKNGSRYDCVDYSPDLFNQMISDYGSIDQIYKKYFETLKLSIQANLGNYKPKRIGHMTLIKKFHKKFPSNQSFEKEIFDLLTLVKEKEYELDYNGAGTAKPLCRETYPPEWVIKQAKKLQIPLVYGSDAHQVKELNQGRDSICIP</sequence>
<dbReference type="GO" id="GO:0000105">
    <property type="term" value="P:L-histidine biosynthetic process"/>
    <property type="evidence" value="ECO:0007669"/>
    <property type="project" value="UniProtKB-UniRule"/>
</dbReference>
<keyword evidence="6 8" id="KW-0368">Histidine biosynthesis</keyword>
<evidence type="ECO:0000256" key="5">
    <source>
        <dbReference type="ARBA" id="ARBA00022801"/>
    </source>
</evidence>
<dbReference type="AlphaFoldDB" id="A0A9C7LB69"/>
<evidence type="ECO:0000256" key="1">
    <source>
        <dbReference type="ARBA" id="ARBA00004970"/>
    </source>
</evidence>
<dbReference type="GO" id="GO:0005737">
    <property type="term" value="C:cytoplasm"/>
    <property type="evidence" value="ECO:0007669"/>
    <property type="project" value="TreeGrafter"/>
</dbReference>
<name>A0A9C7LB69_9BACI</name>
<accession>A0A9C7LB69</accession>
<dbReference type="InterPro" id="IPR016195">
    <property type="entry name" value="Pol/histidinol_Pase-like"/>
</dbReference>
<evidence type="ECO:0000256" key="3">
    <source>
        <dbReference type="ARBA" id="ARBA00013085"/>
    </source>
</evidence>
<evidence type="ECO:0000313" key="10">
    <source>
        <dbReference type="EMBL" id="CAG9608220.1"/>
    </source>
</evidence>
<comment type="caution">
    <text evidence="10">The sequence shown here is derived from an EMBL/GenBank/DDBJ whole genome shotgun (WGS) entry which is preliminary data.</text>
</comment>
<keyword evidence="4 8" id="KW-0028">Amino-acid biosynthesis</keyword>
<evidence type="ECO:0000256" key="6">
    <source>
        <dbReference type="ARBA" id="ARBA00023102"/>
    </source>
</evidence>
<feature type="domain" description="PHP" evidence="9">
    <location>
        <begin position="5"/>
        <end position="214"/>
    </location>
</feature>
<comment type="pathway">
    <text evidence="1 8">Amino-acid biosynthesis; L-histidine biosynthesis; L-histidine from 5-phospho-alpha-D-ribose 1-diphosphate: step 8/9.</text>
</comment>
<evidence type="ECO:0000313" key="11">
    <source>
        <dbReference type="Proteomes" id="UP000789845"/>
    </source>
</evidence>
<dbReference type="Proteomes" id="UP000789845">
    <property type="component" value="Unassembled WGS sequence"/>
</dbReference>
<dbReference type="InterPro" id="IPR004013">
    <property type="entry name" value="PHP_dom"/>
</dbReference>
<dbReference type="NCBIfam" id="NF005996">
    <property type="entry name" value="PRK08123.1"/>
    <property type="match status" value="1"/>
</dbReference>
<evidence type="ECO:0000256" key="4">
    <source>
        <dbReference type="ARBA" id="ARBA00022605"/>
    </source>
</evidence>
<dbReference type="Pfam" id="PF02811">
    <property type="entry name" value="PHP"/>
    <property type="match status" value="1"/>
</dbReference>
<dbReference type="EC" id="3.1.3.15" evidence="3 8"/>